<feature type="transmembrane region" description="Helical" evidence="1">
    <location>
        <begin position="45"/>
        <end position="63"/>
    </location>
</feature>
<proteinExistence type="predicted"/>
<feature type="transmembrane region" description="Helical" evidence="1">
    <location>
        <begin position="123"/>
        <end position="141"/>
    </location>
</feature>
<feature type="transmembrane region" description="Helical" evidence="1">
    <location>
        <begin position="191"/>
        <end position="213"/>
    </location>
</feature>
<comment type="caution">
    <text evidence="2">The sequence shown here is derived from an EMBL/GenBank/DDBJ whole genome shotgun (WGS) entry which is preliminary data.</text>
</comment>
<feature type="transmembrane region" description="Helical" evidence="1">
    <location>
        <begin position="153"/>
        <end position="179"/>
    </location>
</feature>
<evidence type="ECO:0000313" key="3">
    <source>
        <dbReference type="Proteomes" id="UP000031278"/>
    </source>
</evidence>
<feature type="transmembrane region" description="Helical" evidence="1">
    <location>
        <begin position="93"/>
        <end position="111"/>
    </location>
</feature>
<feature type="transmembrane region" description="Helical" evidence="1">
    <location>
        <begin position="219"/>
        <end position="237"/>
    </location>
</feature>
<keyword evidence="1" id="KW-1133">Transmembrane helix</keyword>
<evidence type="ECO:0000313" key="2">
    <source>
        <dbReference type="EMBL" id="KHT63438.1"/>
    </source>
</evidence>
<dbReference type="Proteomes" id="UP000031278">
    <property type="component" value="Unassembled WGS sequence"/>
</dbReference>
<protein>
    <submittedName>
        <fullName evidence="2">Membrane protein</fullName>
    </submittedName>
</protein>
<keyword evidence="1" id="KW-0472">Membrane</keyword>
<reference evidence="2 3" key="1">
    <citation type="submission" date="2014-12" db="EMBL/GenBank/DDBJ databases">
        <title>Genome sequencing of Photobacterium gaetbulicola AD005a.</title>
        <authorList>
            <person name="Adrian T.G.S."/>
            <person name="Chan K.G."/>
        </authorList>
    </citation>
    <scope>NUCLEOTIDE SEQUENCE [LARGE SCALE GENOMIC DNA]</scope>
    <source>
        <strain evidence="2 3">AD005a</strain>
    </source>
</reference>
<gene>
    <name evidence="2" type="ORF">RJ45_12090</name>
</gene>
<accession>A0A0B9G3W0</accession>
<keyword evidence="1" id="KW-0812">Transmembrane</keyword>
<dbReference type="EMBL" id="JWLZ01000158">
    <property type="protein sequence ID" value="KHT63438.1"/>
    <property type="molecule type" value="Genomic_DNA"/>
</dbReference>
<evidence type="ECO:0000256" key="1">
    <source>
        <dbReference type="SAM" id="Phobius"/>
    </source>
</evidence>
<dbReference type="RefSeq" id="WP_039462071.1">
    <property type="nucleotide sequence ID" value="NZ_JWLZ01000158.1"/>
</dbReference>
<name>A0A0B9G3W0_9GAMM</name>
<organism evidence="2 3">
    <name type="scientific">Photobacterium gaetbulicola</name>
    <dbReference type="NCBI Taxonomy" id="1295392"/>
    <lineage>
        <taxon>Bacteria</taxon>
        <taxon>Pseudomonadati</taxon>
        <taxon>Pseudomonadota</taxon>
        <taxon>Gammaproteobacteria</taxon>
        <taxon>Vibrionales</taxon>
        <taxon>Vibrionaceae</taxon>
        <taxon>Photobacterium</taxon>
    </lineage>
</organism>
<feature type="transmembrane region" description="Helical" evidence="1">
    <location>
        <begin position="68"/>
        <end position="87"/>
    </location>
</feature>
<sequence length="244" mass="26023">MLYAALLVVVSIALTIVGVSALGQSHGELPALALAIPALWLLPQGGVSAWLLLIGLGTFGFVLPEQPIALAVSVFMMLPVFAVSFSAKSSWQLAALLISIVLAMDVGLMALQTEGKLEGSPTYTIIQILAVGVIWIAARSWRPVEGNTWWPLFLVIPLWVGGLGHAALVALCVTGLIASLQGMAKSKLSEWVPRMMWILPAVGFATLVLVPWFEVPNPILVAWLLVLGGALLGEYLLEDPEEEL</sequence>
<dbReference type="AlphaFoldDB" id="A0A0B9G3W0"/>